<name>A0ABN6Z0E8_9BACE</name>
<evidence type="ECO:0000256" key="1">
    <source>
        <dbReference type="SAM" id="Phobius"/>
    </source>
</evidence>
<gene>
    <name evidence="2" type="ORF">BSYN_03380</name>
</gene>
<proteinExistence type="predicted"/>
<accession>A0ABN6Z0E8</accession>
<dbReference type="PROSITE" id="PS51257">
    <property type="entry name" value="PROKAR_LIPOPROTEIN"/>
    <property type="match status" value="1"/>
</dbReference>
<dbReference type="Proteomes" id="UP001496674">
    <property type="component" value="Chromosome"/>
</dbReference>
<keyword evidence="1" id="KW-0812">Transmembrane</keyword>
<organism evidence="2 3">
    <name type="scientific">Bacteroides sedimenti</name>
    <dbReference type="NCBI Taxonomy" id="2136147"/>
    <lineage>
        <taxon>Bacteria</taxon>
        <taxon>Pseudomonadati</taxon>
        <taxon>Bacteroidota</taxon>
        <taxon>Bacteroidia</taxon>
        <taxon>Bacteroidales</taxon>
        <taxon>Bacteroidaceae</taxon>
        <taxon>Bacteroides</taxon>
    </lineage>
</organism>
<feature type="transmembrane region" description="Helical" evidence="1">
    <location>
        <begin position="33"/>
        <end position="51"/>
    </location>
</feature>
<keyword evidence="3" id="KW-1185">Reference proteome</keyword>
<protein>
    <recommendedName>
        <fullName evidence="4">Lipoprotein</fullName>
    </recommendedName>
</protein>
<evidence type="ECO:0000313" key="2">
    <source>
        <dbReference type="EMBL" id="BEG98073.1"/>
    </source>
</evidence>
<dbReference type="EMBL" id="AP028055">
    <property type="protein sequence ID" value="BEG98073.1"/>
    <property type="molecule type" value="Genomic_DNA"/>
</dbReference>
<keyword evidence="1" id="KW-0472">Membrane</keyword>
<dbReference type="RefSeq" id="WP_353332709.1">
    <property type="nucleotide sequence ID" value="NZ_AP028055.1"/>
</dbReference>
<evidence type="ECO:0000313" key="3">
    <source>
        <dbReference type="Proteomes" id="UP001496674"/>
    </source>
</evidence>
<reference evidence="2 3" key="1">
    <citation type="submission" date="2023-04" db="EMBL/GenBank/DDBJ databases">
        <title>Draft genome sequence of acteroides sedimenti strain YN3PY1.</title>
        <authorList>
            <person name="Yoshida N."/>
        </authorList>
    </citation>
    <scope>NUCLEOTIDE SEQUENCE [LARGE SCALE GENOMIC DNA]</scope>
    <source>
        <strain evidence="2 3">YN3PY1</strain>
    </source>
</reference>
<feature type="transmembrane region" description="Helical" evidence="1">
    <location>
        <begin position="7"/>
        <end position="27"/>
    </location>
</feature>
<keyword evidence="1" id="KW-1133">Transmembrane helix</keyword>
<evidence type="ECO:0008006" key="4">
    <source>
        <dbReference type="Google" id="ProtNLM"/>
    </source>
</evidence>
<sequence length="218" mass="25199">MNKKERIIILLAGLLFLSSCSLYRLVINSHDNYTFHIILLLAVVLVLIVLYRIRVWKKGREEVTEQLLNRHGMSIKDFFDSGSYVGGFPSVEDIVPSLVCRKDSDEFVFYHRHSLNSIPIEKFRISKTSITNVTLEEASNIIKLIEEHKVLLVSSFTPDFETKKRNNSYYVSVEWNDGSIIHITLFHFDGYNSLFRANDFKYKLIHHINNPSSGVSLS</sequence>